<dbReference type="InterPro" id="IPR011047">
    <property type="entry name" value="Quinoprotein_ADH-like_sf"/>
</dbReference>
<dbReference type="SUPFAM" id="SSF52540">
    <property type="entry name" value="P-loop containing nucleoside triphosphate hydrolases"/>
    <property type="match status" value="1"/>
</dbReference>
<dbReference type="InterPro" id="IPR049945">
    <property type="entry name" value="AAA_22"/>
</dbReference>
<gene>
    <name evidence="2" type="ORF">C7S18_08280</name>
</gene>
<dbReference type="Pfam" id="PF13401">
    <property type="entry name" value="AAA_22"/>
    <property type="match status" value="1"/>
</dbReference>
<dbReference type="GO" id="GO:0016887">
    <property type="term" value="F:ATP hydrolysis activity"/>
    <property type="evidence" value="ECO:0007669"/>
    <property type="project" value="InterPro"/>
</dbReference>
<protein>
    <recommendedName>
        <fullName evidence="1">ORC1/DEAH AAA+ ATPase domain-containing protein</fullName>
    </recommendedName>
</protein>
<dbReference type="Gene3D" id="3.40.50.300">
    <property type="entry name" value="P-loop containing nucleotide triphosphate hydrolases"/>
    <property type="match status" value="1"/>
</dbReference>
<evidence type="ECO:0000259" key="1">
    <source>
        <dbReference type="Pfam" id="PF13401"/>
    </source>
</evidence>
<keyword evidence="3" id="KW-1185">Reference proteome</keyword>
<organism evidence="2 3">
    <name type="scientific">Ahniella affigens</name>
    <dbReference type="NCBI Taxonomy" id="2021234"/>
    <lineage>
        <taxon>Bacteria</taxon>
        <taxon>Pseudomonadati</taxon>
        <taxon>Pseudomonadota</taxon>
        <taxon>Gammaproteobacteria</taxon>
        <taxon>Lysobacterales</taxon>
        <taxon>Rhodanobacteraceae</taxon>
        <taxon>Ahniella</taxon>
    </lineage>
</organism>
<reference evidence="2 3" key="2">
    <citation type="submission" date="2018-03" db="EMBL/GenBank/DDBJ databases">
        <authorList>
            <person name="Keele B.F."/>
        </authorList>
    </citation>
    <scope>NUCLEOTIDE SEQUENCE [LARGE SCALE GENOMIC DNA]</scope>
    <source>
        <strain evidence="2 3">D13</strain>
    </source>
</reference>
<dbReference type="InterPro" id="IPR027417">
    <property type="entry name" value="P-loop_NTPase"/>
</dbReference>
<dbReference type="SUPFAM" id="SSF50998">
    <property type="entry name" value="Quinoprotein alcohol dehydrogenase-like"/>
    <property type="match status" value="1"/>
</dbReference>
<reference evidence="2 3" key="1">
    <citation type="submission" date="2018-03" db="EMBL/GenBank/DDBJ databases">
        <title>Ahniella affigens gen. nov., sp. nov., a gammaproteobacterium isolated from sandy soil near a stream.</title>
        <authorList>
            <person name="Ko Y."/>
            <person name="Kim J.-H."/>
        </authorList>
    </citation>
    <scope>NUCLEOTIDE SEQUENCE [LARGE SCALE GENOMIC DNA]</scope>
    <source>
        <strain evidence="2 3">D13</strain>
    </source>
</reference>
<accession>A0A2P1PQT6</accession>
<dbReference type="Proteomes" id="UP000241074">
    <property type="component" value="Chromosome"/>
</dbReference>
<dbReference type="Gene3D" id="2.130.10.10">
    <property type="entry name" value="YVTN repeat-like/Quinoprotein amine dehydrogenase"/>
    <property type="match status" value="1"/>
</dbReference>
<dbReference type="EMBL" id="CP027860">
    <property type="protein sequence ID" value="AVP97191.1"/>
    <property type="molecule type" value="Genomic_DNA"/>
</dbReference>
<dbReference type="OrthoDB" id="5619583at2"/>
<dbReference type="InterPro" id="IPR015943">
    <property type="entry name" value="WD40/YVTN_repeat-like_dom_sf"/>
</dbReference>
<evidence type="ECO:0000313" key="3">
    <source>
        <dbReference type="Proteomes" id="UP000241074"/>
    </source>
</evidence>
<feature type="domain" description="ORC1/DEAH AAA+ ATPase" evidence="1">
    <location>
        <begin position="1834"/>
        <end position="1954"/>
    </location>
</feature>
<dbReference type="KEGG" id="xba:C7S18_08280"/>
<evidence type="ECO:0000313" key="2">
    <source>
        <dbReference type="EMBL" id="AVP97191.1"/>
    </source>
</evidence>
<sequence length="2222" mass="249974">MNWQSLLELERWSAPRNGQYWALLEQLANVLSDVFLDVSEPLEDLDGMVELATGDMGGHRYVLLGNADGQILVISVGDTIQIQSRHSLQEFDSSKDEIKNILVDSRRYSRERDVYICTRRWEGSKAPEHRYWRASFWHADDRFYLNPIQEMDLDRRDAWVPVPAPGDETKRPPRACFDVPIQNARDDDLSLPDIDIGDALLAAGISGVARYATGRLSWDKENLAFGPEPPKAMALDRNGEALVVASAQGQLCVYRKNQPARVHALDAGVAVLGCWQYEQQLEVVLACRDGSLRHLREVPEARLRQLWNQQVESALDDFKTGEDWRCWLQDDSEPEVPKLKSLLWLHASFLHPHLLMELEQFLRQPSQDRPGTRFGQELARLLQEDPNRADHVLKLYQSAGLAVREQLDRMRPSSSEDLANRLLRNAWEAAEDSNVGYSQAAAIGNLTTRPFLHEATWRGVASSVAGVHDGAQQRWLLATSCGLLCLESLSGTIPTKEQRRNKLPAAAIRPRSVGEEAPFKAPHWLRGLNTLSNAALIGHESGVSLLDLQPDGSWVTLDWAPDHGDAQALYGFAEAAAQHLDCRRVWLAWQTGIEVLLDCWELTGKGPQHCGRFPLRVPAMTLALLPDSEGQQLVAATRTRELHWMRLREDAFYSQSSQRLDSNAVTLQFAIGAVNGQDQPVLLVGTEAGWVYCFDALKRRVLWTYRAGTSVQSLNCIGAGTALLVGVCSTPHWLTLLDVQGRRSWRHHVGRRPSDLFLMADHEGTLERIGVLHEGGCFSLYRRSDRERYQHRASQLMPTHKELQPGDRLLVGLALAHGDLSVVRASEVKRAEARRLLLAQAASCKHLELSEYFALPLIRCADVAAMARELHPNRTDADVDLLWRQALDLLEDYPKSRQGEMLAEIYALRRRRGQDLNAIEHSFEELSQRFEFKTIEALFLKAADAALQAAQAWWNALPDIDTGFKRLHHLPLAVARQLRILIPASDPLLPALNLLTEAAQHLEKGPAPNLSLGRQIRNSNAERWTRKLPRIDAAQDKTHPYLRTMAAARELQPEQWADVVALLTASAQSPVGNGPLPAALRAPGICQRGPIPEDSVPLAQQEAWITLQLGQRWQLPRDVERGWPAWAVAIESLLRVTEDLYREGLNIQLGRLVARARLRLKARVLRWTGWQLRLELEFIHDGKFVLENPELQLQWYLPGLEDQANSLVLDFAPTRVAPSDPPWRCRLDLTPPRDTRQLFLRLHCFLNGKLIDVSVWQVALDEVAGHVDTDQRSPLLSPPFDLMLLRRIRDATPGAHLLVLDDVLQPKAVLAWLSEQTGAQSFALDAATAKLGPDRLYPKMLDLDAVLRAIEGLDPLDFEQRYSADHVPLASAQGLMLLNFCGLAERLQQPVLQPLRAQILAWLRRIATSKPSARWMIVLPSPLAQQWHVELLKAGIDLIHPAQLHIKTWTDEDWRALSQARLCTPSEARQQVATAGEDLRLLGAGTRLDDLRLYWARAEVAALRPAELLALVALAEAKVRLRLNEIPSGAIAAELVQTEARKHQPKTLATVGEVMGDQRRLRRLQNVSRDLLVFGMDPEQDLDALNAEARALLQLSGFNSNMLNRLAKMGLLHQVGGLHLLRPDLAQLLQHLRAQGKSLRDCAQALGDEDAWWQGIDLSAVAHVRAEDWSQWQPGASASLKLAHASGRIWLGNTETAILVSWIESLTGAALNHPVTDGYALLEQQGLPNSAGIAVSLQRETKQSEKVTIAGRLWLEVRIGPNTLRQTRLPVIDTDHLRSILRSGNPRRAFWASLRSQLNLQLLSPFVHVGAMPPDSPLFVGRRHIREEVAAHLTRRSFLILGSRQAGKTSLLNQLWFEASRRSDVLPALIDSQGRNHPEQLLEPLNRELARFNLTPAPTTDQALDAFVRAAAEMGRMPVLLINEIDGLLQDSPEFLQQLRGRHEHSEMRFIFVGYAPVLWALQAIHGPMYHFTSGTGGHFLLGPLQREESRQLLGWLIKPPLDLEWLDQRHQEAGETLLLEAGYDTPWLLQDLCQALVTQLVARGSGVITLDDVRRMLDQHPPLLNKLESAELRKVLGDSRANEIRETGVWWILLALVNSHYPSDSNWRRLMLMQAPEFTPEDARASCLQVIESLPLTEEERSQLRQWLDRVDFRELLSALTLTMIISAGRRLDAQPYFCFAQNLYPIELLRASSKNRTLEDLLLERTNNLLTQIDKGKIRP</sequence>
<name>A0A2P1PQT6_9GAMM</name>
<proteinExistence type="predicted"/>
<dbReference type="RefSeq" id="WP_106891115.1">
    <property type="nucleotide sequence ID" value="NZ_CP027860.1"/>
</dbReference>